<sequence length="165" mass="18210">PLVFAGFAAVNAGMTAATFFGLREFAITPALDMSIGKGGSPKEVKDLRTDRLLDSGISGAITGGLIRGWRSGPKAVVPGAVMASLACVALQYGYNRVAVSRLRYISEHPDAANPSSSPQHTFREKMMKVFGVSQISEEEYLDKLRQQRDKYEKRMRDLEELQRRE</sequence>
<dbReference type="Pfam" id="PF10400">
    <property type="entry name" value="Vir_act_alpha_C"/>
    <property type="match status" value="1"/>
</dbReference>
<comment type="caution">
    <text evidence="3">The sequence shown here is derived from an EMBL/GenBank/DDBJ whole genome shotgun (WGS) entry which is preliminary data.</text>
</comment>
<keyword evidence="1" id="KW-0175">Coiled coil</keyword>
<organism evidence="3 4">
    <name type="scientific">Coprinellus micaceus</name>
    <name type="common">Glistening ink-cap mushroom</name>
    <name type="synonym">Coprinus micaceus</name>
    <dbReference type="NCBI Taxonomy" id="71717"/>
    <lineage>
        <taxon>Eukaryota</taxon>
        <taxon>Fungi</taxon>
        <taxon>Dikarya</taxon>
        <taxon>Basidiomycota</taxon>
        <taxon>Agaricomycotina</taxon>
        <taxon>Agaricomycetes</taxon>
        <taxon>Agaricomycetidae</taxon>
        <taxon>Agaricales</taxon>
        <taxon>Agaricineae</taxon>
        <taxon>Psathyrellaceae</taxon>
        <taxon>Coprinellus</taxon>
    </lineage>
</organism>
<keyword evidence="4" id="KW-1185">Reference proteome</keyword>
<reference evidence="3 4" key="1">
    <citation type="journal article" date="2019" name="Nat. Ecol. Evol.">
        <title>Megaphylogeny resolves global patterns of mushroom evolution.</title>
        <authorList>
            <person name="Varga T."/>
            <person name="Krizsan K."/>
            <person name="Foldi C."/>
            <person name="Dima B."/>
            <person name="Sanchez-Garcia M."/>
            <person name="Sanchez-Ramirez S."/>
            <person name="Szollosi G.J."/>
            <person name="Szarkandi J.G."/>
            <person name="Papp V."/>
            <person name="Albert L."/>
            <person name="Andreopoulos W."/>
            <person name="Angelini C."/>
            <person name="Antonin V."/>
            <person name="Barry K.W."/>
            <person name="Bougher N.L."/>
            <person name="Buchanan P."/>
            <person name="Buyck B."/>
            <person name="Bense V."/>
            <person name="Catcheside P."/>
            <person name="Chovatia M."/>
            <person name="Cooper J."/>
            <person name="Damon W."/>
            <person name="Desjardin D."/>
            <person name="Finy P."/>
            <person name="Geml J."/>
            <person name="Haridas S."/>
            <person name="Hughes K."/>
            <person name="Justo A."/>
            <person name="Karasinski D."/>
            <person name="Kautmanova I."/>
            <person name="Kiss B."/>
            <person name="Kocsube S."/>
            <person name="Kotiranta H."/>
            <person name="LaButti K.M."/>
            <person name="Lechner B.E."/>
            <person name="Liimatainen K."/>
            <person name="Lipzen A."/>
            <person name="Lukacs Z."/>
            <person name="Mihaltcheva S."/>
            <person name="Morgado L.N."/>
            <person name="Niskanen T."/>
            <person name="Noordeloos M.E."/>
            <person name="Ohm R.A."/>
            <person name="Ortiz-Santana B."/>
            <person name="Ovrebo C."/>
            <person name="Racz N."/>
            <person name="Riley R."/>
            <person name="Savchenko A."/>
            <person name="Shiryaev A."/>
            <person name="Soop K."/>
            <person name="Spirin V."/>
            <person name="Szebenyi C."/>
            <person name="Tomsovsky M."/>
            <person name="Tulloss R.E."/>
            <person name="Uehling J."/>
            <person name="Grigoriev I.V."/>
            <person name="Vagvolgyi C."/>
            <person name="Papp T."/>
            <person name="Martin F.M."/>
            <person name="Miettinen O."/>
            <person name="Hibbett D.S."/>
            <person name="Nagy L.G."/>
        </authorList>
    </citation>
    <scope>NUCLEOTIDE SEQUENCE [LARGE SCALE GENOMIC DNA]</scope>
    <source>
        <strain evidence="3 4">FP101781</strain>
    </source>
</reference>
<accession>A0A4Y7U1J2</accession>
<dbReference type="OrthoDB" id="3366659at2759"/>
<protein>
    <recommendedName>
        <fullName evidence="2">Transcription regulator PadR C-terminal domain-containing protein</fullName>
    </recommendedName>
</protein>
<feature type="non-terminal residue" evidence="3">
    <location>
        <position position="165"/>
    </location>
</feature>
<feature type="non-terminal residue" evidence="3">
    <location>
        <position position="1"/>
    </location>
</feature>
<dbReference type="AlphaFoldDB" id="A0A4Y7U1J2"/>
<dbReference type="EMBL" id="QPFP01000001">
    <property type="protein sequence ID" value="TEB39662.1"/>
    <property type="molecule type" value="Genomic_DNA"/>
</dbReference>
<proteinExistence type="predicted"/>
<evidence type="ECO:0000313" key="3">
    <source>
        <dbReference type="EMBL" id="TEB39662.1"/>
    </source>
</evidence>
<feature type="domain" description="Transcription regulator PadR C-terminal" evidence="2">
    <location>
        <begin position="124"/>
        <end position="164"/>
    </location>
</feature>
<name>A0A4Y7U1J2_COPMI</name>
<dbReference type="PANTHER" id="PTHR41390:SF1">
    <property type="entry name" value="NADH-UBIQUINONE OXIDOREDUCTASE 213 KDA SUBUNIT"/>
    <property type="match status" value="1"/>
</dbReference>
<evidence type="ECO:0000256" key="1">
    <source>
        <dbReference type="SAM" id="Coils"/>
    </source>
</evidence>
<evidence type="ECO:0000259" key="2">
    <source>
        <dbReference type="Pfam" id="PF10400"/>
    </source>
</evidence>
<gene>
    <name evidence="3" type="ORF">FA13DRAFT_1578874</name>
</gene>
<dbReference type="Proteomes" id="UP000298030">
    <property type="component" value="Unassembled WGS sequence"/>
</dbReference>
<dbReference type="STRING" id="71717.A0A4Y7U1J2"/>
<feature type="coiled-coil region" evidence="1">
    <location>
        <begin position="134"/>
        <end position="164"/>
    </location>
</feature>
<dbReference type="InterPro" id="IPR018309">
    <property type="entry name" value="Tscrpt_reg_PadR_C"/>
</dbReference>
<evidence type="ECO:0000313" key="4">
    <source>
        <dbReference type="Proteomes" id="UP000298030"/>
    </source>
</evidence>
<dbReference type="PANTHER" id="PTHR41390">
    <property type="entry name" value="CHROMOSOME 7, WHOLE GENOME SHOTGUN SEQUENCE"/>
    <property type="match status" value="1"/>
</dbReference>